<dbReference type="GO" id="GO:0009055">
    <property type="term" value="F:electron transfer activity"/>
    <property type="evidence" value="ECO:0007669"/>
    <property type="project" value="InterPro"/>
</dbReference>
<dbReference type="GO" id="GO:0046872">
    <property type="term" value="F:metal ion binding"/>
    <property type="evidence" value="ECO:0007669"/>
    <property type="project" value="InterPro"/>
</dbReference>
<dbReference type="GO" id="GO:0016491">
    <property type="term" value="F:oxidoreductase activity"/>
    <property type="evidence" value="ECO:0007669"/>
    <property type="project" value="InterPro"/>
</dbReference>
<feature type="domain" description="Flavodoxin-like" evidence="2">
    <location>
        <begin position="263"/>
        <end position="403"/>
    </location>
</feature>
<name>A0A9D9HP66_9SPIR</name>
<accession>A0A9D9HP66</accession>
<sequence>MKEHFITPYIRVLHSDIENHPLFEGFWPIPHGVTLNSYLVKGVKTALIDLTADWQEAIAGFNRQMDSSGSKIDYLILNHLEPDHAGYVAEFSKHNPDLEILTTEKGAALVRNFIKVPESIKVRTVKTGDSLDLGGDIKLDFYEIPNVHWPETMATFEKNSGTLFSCDAFGGFGKTGEKIFDDEFTEEEHKFYESESLRYYATIVASFSTFVEKAITKLTEAGLEIKTIAPSHGIVWRKNPEKILQRYIRYAGYNTGKEQEDEICVLDSTMYGNSRKGLEAVLEGIRAVKGDNYKITILQVPQDDLSVVLATAYKSRGLVISAPTYEYKLFPPTAYILDLFNRKHFYGKKVLRIGSWGWVGGAKKEYEERTQGLKWEQVEQYEWQGVPSEKDLETLREKGKELASLL</sequence>
<protein>
    <submittedName>
        <fullName evidence="3">FprA family A-type flavoprotein</fullName>
    </submittedName>
</protein>
<dbReference type="PROSITE" id="PS50902">
    <property type="entry name" value="FLAVODOXIN_LIKE"/>
    <property type="match status" value="1"/>
</dbReference>
<reference evidence="3" key="1">
    <citation type="submission" date="2020-10" db="EMBL/GenBank/DDBJ databases">
        <authorList>
            <person name="Gilroy R."/>
        </authorList>
    </citation>
    <scope>NUCLEOTIDE SEQUENCE</scope>
    <source>
        <strain evidence="3">10532</strain>
    </source>
</reference>
<dbReference type="PANTHER" id="PTHR43717">
    <property type="entry name" value="ANAEROBIC NITRIC OXIDE REDUCTASE FLAVORUBREDOXIN"/>
    <property type="match status" value="1"/>
</dbReference>
<dbReference type="SMART" id="SM00849">
    <property type="entry name" value="Lactamase_B"/>
    <property type="match status" value="1"/>
</dbReference>
<dbReference type="EMBL" id="JADIMM010000065">
    <property type="protein sequence ID" value="MBO8457496.1"/>
    <property type="molecule type" value="Genomic_DNA"/>
</dbReference>
<proteinExistence type="inferred from homology"/>
<dbReference type="PANTHER" id="PTHR43717:SF1">
    <property type="entry name" value="ANAEROBIC NITRIC OXIDE REDUCTASE FLAVORUBREDOXIN"/>
    <property type="match status" value="1"/>
</dbReference>
<evidence type="ECO:0000313" key="3">
    <source>
        <dbReference type="EMBL" id="MBO8457496.1"/>
    </source>
</evidence>
<dbReference type="InterPro" id="IPR008254">
    <property type="entry name" value="Flavodoxin/NO_synth"/>
</dbReference>
<organism evidence="3 4">
    <name type="scientific">Candidatus Gallitreponema excrementavium</name>
    <dbReference type="NCBI Taxonomy" id="2840840"/>
    <lineage>
        <taxon>Bacteria</taxon>
        <taxon>Pseudomonadati</taxon>
        <taxon>Spirochaetota</taxon>
        <taxon>Spirochaetia</taxon>
        <taxon>Spirochaetales</taxon>
        <taxon>Candidatus Gallitreponema</taxon>
    </lineage>
</organism>
<dbReference type="AlphaFoldDB" id="A0A9D9HP66"/>
<dbReference type="InterPro" id="IPR016440">
    <property type="entry name" value="Rubredoxin-O_OxRdtase"/>
</dbReference>
<dbReference type="SUPFAM" id="SSF56281">
    <property type="entry name" value="Metallo-hydrolase/oxidoreductase"/>
    <property type="match status" value="1"/>
</dbReference>
<dbReference type="GO" id="GO:0010181">
    <property type="term" value="F:FMN binding"/>
    <property type="evidence" value="ECO:0007669"/>
    <property type="project" value="InterPro"/>
</dbReference>
<dbReference type="InterPro" id="IPR001279">
    <property type="entry name" value="Metallo-B-lactamas"/>
</dbReference>
<evidence type="ECO:0000313" key="4">
    <source>
        <dbReference type="Proteomes" id="UP000823638"/>
    </source>
</evidence>
<evidence type="ECO:0000259" key="2">
    <source>
        <dbReference type="PROSITE" id="PS50902"/>
    </source>
</evidence>
<dbReference type="PIRSF" id="PIRSF005243">
    <property type="entry name" value="ROO"/>
    <property type="match status" value="1"/>
</dbReference>
<dbReference type="SUPFAM" id="SSF52218">
    <property type="entry name" value="Flavoproteins"/>
    <property type="match status" value="1"/>
</dbReference>
<reference evidence="3" key="2">
    <citation type="journal article" date="2021" name="PeerJ">
        <title>Extensive microbial diversity within the chicken gut microbiome revealed by metagenomics and culture.</title>
        <authorList>
            <person name="Gilroy R."/>
            <person name="Ravi A."/>
            <person name="Getino M."/>
            <person name="Pursley I."/>
            <person name="Horton D.L."/>
            <person name="Alikhan N.F."/>
            <person name="Baker D."/>
            <person name="Gharbi K."/>
            <person name="Hall N."/>
            <person name="Watson M."/>
            <person name="Adriaenssens E.M."/>
            <person name="Foster-Nyarko E."/>
            <person name="Jarju S."/>
            <person name="Secka A."/>
            <person name="Antonio M."/>
            <person name="Oren A."/>
            <person name="Chaudhuri R.R."/>
            <person name="La Ragione R."/>
            <person name="Hildebrand F."/>
            <person name="Pallen M.J."/>
        </authorList>
    </citation>
    <scope>NUCLEOTIDE SEQUENCE</scope>
    <source>
        <strain evidence="3">10532</strain>
    </source>
</reference>
<dbReference type="CDD" id="cd07709">
    <property type="entry name" value="flavodiiron_proteins_MBL-fold"/>
    <property type="match status" value="1"/>
</dbReference>
<dbReference type="InterPro" id="IPR029039">
    <property type="entry name" value="Flavoprotein-like_sf"/>
</dbReference>
<evidence type="ECO:0000256" key="1">
    <source>
        <dbReference type="ARBA" id="ARBA00007121"/>
    </source>
</evidence>
<dbReference type="InterPro" id="IPR045761">
    <property type="entry name" value="ODP_dom"/>
</dbReference>
<comment type="similarity">
    <text evidence="1">In the N-terminal section; belongs to the zinc metallo-hydrolase group 3 family.</text>
</comment>
<dbReference type="Pfam" id="PF19583">
    <property type="entry name" value="ODP"/>
    <property type="match status" value="1"/>
</dbReference>
<dbReference type="Gene3D" id="3.60.15.10">
    <property type="entry name" value="Ribonuclease Z/Hydroxyacylglutathione hydrolase-like"/>
    <property type="match status" value="1"/>
</dbReference>
<dbReference type="Proteomes" id="UP000823638">
    <property type="component" value="Unassembled WGS sequence"/>
</dbReference>
<dbReference type="Gene3D" id="3.40.50.360">
    <property type="match status" value="1"/>
</dbReference>
<dbReference type="InterPro" id="IPR036866">
    <property type="entry name" value="RibonucZ/Hydroxyglut_hydro"/>
</dbReference>
<gene>
    <name evidence="3" type="ORF">IAA81_04620</name>
</gene>
<comment type="caution">
    <text evidence="3">The sequence shown here is derived from an EMBL/GenBank/DDBJ whole genome shotgun (WGS) entry which is preliminary data.</text>
</comment>